<dbReference type="GO" id="GO:0016705">
    <property type="term" value="F:oxidoreductase activity, acting on paired donors, with incorporation or reduction of molecular oxygen"/>
    <property type="evidence" value="ECO:0007669"/>
    <property type="project" value="InterPro"/>
</dbReference>
<dbReference type="InterPro" id="IPR016215">
    <property type="entry name" value="NTA_MOA"/>
</dbReference>
<dbReference type="Gene3D" id="3.20.20.30">
    <property type="entry name" value="Luciferase-like domain"/>
    <property type="match status" value="1"/>
</dbReference>
<evidence type="ECO:0000313" key="3">
    <source>
        <dbReference type="EMBL" id="KAF2795749.1"/>
    </source>
</evidence>
<dbReference type="SUPFAM" id="SSF51679">
    <property type="entry name" value="Bacterial luciferase-like"/>
    <property type="match status" value="1"/>
</dbReference>
<protein>
    <submittedName>
        <fullName evidence="3">DszA family xenobiotic compound monooxygenase</fullName>
    </submittedName>
</protein>
<dbReference type="OrthoDB" id="5561043at2759"/>
<dbReference type="InterPro" id="IPR036661">
    <property type="entry name" value="Luciferase-like_sf"/>
</dbReference>
<evidence type="ECO:0000259" key="2">
    <source>
        <dbReference type="Pfam" id="PF00296"/>
    </source>
</evidence>
<comment type="similarity">
    <text evidence="1">Belongs to the NtaA/SnaA/DszA monooxygenase family.</text>
</comment>
<dbReference type="InterPro" id="IPR011251">
    <property type="entry name" value="Luciferase-like_dom"/>
</dbReference>
<accession>A0A6A6XGZ8</accession>
<reference evidence="3" key="1">
    <citation type="journal article" date="2020" name="Stud. Mycol.">
        <title>101 Dothideomycetes genomes: a test case for predicting lifestyles and emergence of pathogens.</title>
        <authorList>
            <person name="Haridas S."/>
            <person name="Albert R."/>
            <person name="Binder M."/>
            <person name="Bloem J."/>
            <person name="Labutti K."/>
            <person name="Salamov A."/>
            <person name="Andreopoulos B."/>
            <person name="Baker S."/>
            <person name="Barry K."/>
            <person name="Bills G."/>
            <person name="Bluhm B."/>
            <person name="Cannon C."/>
            <person name="Castanera R."/>
            <person name="Culley D."/>
            <person name="Daum C."/>
            <person name="Ezra D."/>
            <person name="Gonzalez J."/>
            <person name="Henrissat B."/>
            <person name="Kuo A."/>
            <person name="Liang C."/>
            <person name="Lipzen A."/>
            <person name="Lutzoni F."/>
            <person name="Magnuson J."/>
            <person name="Mondo S."/>
            <person name="Nolan M."/>
            <person name="Ohm R."/>
            <person name="Pangilinan J."/>
            <person name="Park H.-J."/>
            <person name="Ramirez L."/>
            <person name="Alfaro M."/>
            <person name="Sun H."/>
            <person name="Tritt A."/>
            <person name="Yoshinaga Y."/>
            <person name="Zwiers L.-H."/>
            <person name="Turgeon B."/>
            <person name="Goodwin S."/>
            <person name="Spatafora J."/>
            <person name="Crous P."/>
            <person name="Grigoriev I."/>
        </authorList>
    </citation>
    <scope>NUCLEOTIDE SEQUENCE</scope>
    <source>
        <strain evidence="3">CBS 109.77</strain>
    </source>
</reference>
<dbReference type="PIRSF" id="PIRSF000337">
    <property type="entry name" value="NTA_MOA"/>
    <property type="match status" value="1"/>
</dbReference>
<organism evidence="3 4">
    <name type="scientific">Melanomma pulvis-pyrius CBS 109.77</name>
    <dbReference type="NCBI Taxonomy" id="1314802"/>
    <lineage>
        <taxon>Eukaryota</taxon>
        <taxon>Fungi</taxon>
        <taxon>Dikarya</taxon>
        <taxon>Ascomycota</taxon>
        <taxon>Pezizomycotina</taxon>
        <taxon>Dothideomycetes</taxon>
        <taxon>Pleosporomycetidae</taxon>
        <taxon>Pleosporales</taxon>
        <taxon>Melanommataceae</taxon>
        <taxon>Melanomma</taxon>
    </lineage>
</organism>
<dbReference type="PANTHER" id="PTHR30011:SF30">
    <property type="entry name" value="XENOBIOTIC COMPOUND MONOOXYGENASE, DSZA FAMILY (AFU_ORTHOLOGUE AFUA_6G01920)"/>
    <property type="match status" value="1"/>
</dbReference>
<sequence length="499" mass="55149">MASINAPSTNGLAKPKKKLLLNAFDMFTPSHLAFGQWRNPSDQSKDKRRHLSYWTDLAKTLEKGNFVGYFLADTYGPYDVYKGSSEPAFRTGAQWPMADPVIPISAMASVTRHLNFAVTTSTSYEQPYVVAKRFSTLDHLTGGRFGWNIVTSWKQAASKAVGLPYVDHDTRYDNADEYLRILYKLWEGSWADDALVEDSEKGVYADPTKIRSIKHDGRWHVDAPFIVDPSPQRTPVLFQAGTSAAGMKFGSTHAEAIFVAGLSPHVVAPRVKQIREQAAAAGRDPQSIKIFAMITPIIGIDEEDAECKHREALKYASEEGGLAQWCAATGVDVSKLDLDHLLTEKDLPHGHWQRLQQSSAYNLQYSGDDVPPLTVRNLGKLVAIGGSGSMPKGSPSQVADVFEQWVDIADVDGFNIAYVVSPGSFEDVTNLLAPELRRRGLLEDPILEDAPVLTYRERIYGAGQKGLRSDHPGFKYKYSTYEETVAKDEVTKSKSSGVE</sequence>
<dbReference type="EMBL" id="MU001849">
    <property type="protein sequence ID" value="KAF2795749.1"/>
    <property type="molecule type" value="Genomic_DNA"/>
</dbReference>
<keyword evidence="3" id="KW-0503">Monooxygenase</keyword>
<dbReference type="InterPro" id="IPR051260">
    <property type="entry name" value="Diverse_substr_monoxygenases"/>
</dbReference>
<dbReference type="PANTHER" id="PTHR30011">
    <property type="entry name" value="ALKANESULFONATE MONOOXYGENASE-RELATED"/>
    <property type="match status" value="1"/>
</dbReference>
<gene>
    <name evidence="3" type="ORF">K505DRAFT_239209</name>
</gene>
<keyword evidence="4" id="KW-1185">Reference proteome</keyword>
<dbReference type="GO" id="GO:0004497">
    <property type="term" value="F:monooxygenase activity"/>
    <property type="evidence" value="ECO:0007669"/>
    <property type="project" value="UniProtKB-KW"/>
</dbReference>
<keyword evidence="3" id="KW-0560">Oxidoreductase</keyword>
<name>A0A6A6XGZ8_9PLEO</name>
<evidence type="ECO:0000256" key="1">
    <source>
        <dbReference type="ARBA" id="ARBA00033748"/>
    </source>
</evidence>
<dbReference type="Pfam" id="PF00296">
    <property type="entry name" value="Bac_luciferase"/>
    <property type="match status" value="1"/>
</dbReference>
<dbReference type="Proteomes" id="UP000799757">
    <property type="component" value="Unassembled WGS sequence"/>
</dbReference>
<feature type="domain" description="Luciferase-like" evidence="2">
    <location>
        <begin position="37"/>
        <end position="324"/>
    </location>
</feature>
<dbReference type="NCBIfam" id="TIGR03860">
    <property type="entry name" value="FMN_nitrolo"/>
    <property type="match status" value="1"/>
</dbReference>
<dbReference type="AlphaFoldDB" id="A0A6A6XGZ8"/>
<evidence type="ECO:0000313" key="4">
    <source>
        <dbReference type="Proteomes" id="UP000799757"/>
    </source>
</evidence>
<proteinExistence type="inferred from homology"/>